<dbReference type="OrthoDB" id="9798559at2"/>
<sequence>MKCVINGDDFTFNQALSIQAILQELDLDADRVIVQHNENLVKQEDYQAVKINDEDCLELLEFVGGG</sequence>
<dbReference type="EMBL" id="MRZN01000005">
    <property type="protein sequence ID" value="PHK50114.1"/>
    <property type="molecule type" value="Genomic_DNA"/>
</dbReference>
<dbReference type="SUPFAM" id="SSF54285">
    <property type="entry name" value="MoaD/ThiS"/>
    <property type="match status" value="1"/>
</dbReference>
<reference evidence="3" key="2">
    <citation type="submission" date="2017-10" db="EMBL/GenBank/DDBJ databases">
        <title>Staphylococcus edaphicus sp. nov., isolated in Antarctica, harbouring mecC gene and genomic islands essential in adaptation to extreme environment.</title>
        <authorList>
            <person name="Pantucek R."/>
            <person name="Sedlacek I."/>
            <person name="Indrakova A."/>
            <person name="Vrbovska V."/>
            <person name="Maslanova I."/>
            <person name="Kovarovic V."/>
            <person name="Svec P."/>
            <person name="Kralova S."/>
            <person name="Kristofova L."/>
            <person name="Keklakova J."/>
            <person name="Petras P."/>
            <person name="Doskar J."/>
        </authorList>
    </citation>
    <scope>NUCLEOTIDE SEQUENCE [LARGE SCALE GENOMIC DNA]</scope>
    <source>
        <strain evidence="3">CCM 5085</strain>
    </source>
</reference>
<dbReference type="CDD" id="cd00565">
    <property type="entry name" value="Ubl_ThiS"/>
    <property type="match status" value="1"/>
</dbReference>
<gene>
    <name evidence="1" type="primary">thiS</name>
    <name evidence="1" type="ORF">BTJ66_05020</name>
    <name evidence="2" type="ORF">MNY58_00350</name>
</gene>
<dbReference type="Pfam" id="PF02597">
    <property type="entry name" value="ThiS"/>
    <property type="match status" value="1"/>
</dbReference>
<reference evidence="1" key="1">
    <citation type="journal article" date="2017" name="Appl. Environ. Microbiol.">
        <title>Staphylococcus edaphicus sp. nov., isolated in Antarctica, harbours mecC gene and genomic islands with suspected role in adaptation to extreme environment.</title>
        <authorList>
            <person name="Pantucek R."/>
            <person name="Sedlacek I."/>
            <person name="Indrakova A."/>
            <person name="Vrbovska V."/>
            <person name="Maslanova I."/>
            <person name="Kovarovic V."/>
            <person name="Svec P."/>
            <person name="Kralova S."/>
            <person name="Kristofova L."/>
            <person name="Keklakova J."/>
            <person name="Petras P."/>
            <person name="Doskar J."/>
        </authorList>
    </citation>
    <scope>NUCLEOTIDE SEQUENCE</scope>
    <source>
        <strain evidence="1">CCM 8730</strain>
    </source>
</reference>
<dbReference type="Proteomes" id="UP001056588">
    <property type="component" value="Chromosome"/>
</dbReference>
<evidence type="ECO:0000313" key="3">
    <source>
        <dbReference type="Proteomes" id="UP000223828"/>
    </source>
</evidence>
<protein>
    <submittedName>
        <fullName evidence="2">Sulfur carrier protein ThiS</fullName>
    </submittedName>
    <submittedName>
        <fullName evidence="1">Thiamine biosynthesis protein ThiS</fullName>
    </submittedName>
</protein>
<dbReference type="NCBIfam" id="TIGR01683">
    <property type="entry name" value="thiS"/>
    <property type="match status" value="1"/>
</dbReference>
<dbReference type="PANTHER" id="PTHR34472:SF1">
    <property type="entry name" value="SULFUR CARRIER PROTEIN THIS"/>
    <property type="match status" value="1"/>
</dbReference>
<dbReference type="InterPro" id="IPR012675">
    <property type="entry name" value="Beta-grasp_dom_sf"/>
</dbReference>
<reference evidence="1" key="3">
    <citation type="submission" date="2017-10" db="EMBL/GenBank/DDBJ databases">
        <authorList>
            <person name="Vrbovska V."/>
            <person name="Kovarovic V."/>
            <person name="Indrakova A."/>
        </authorList>
    </citation>
    <scope>NUCLEOTIDE SEQUENCE</scope>
    <source>
        <strain evidence="1">CCM 8730</strain>
    </source>
</reference>
<reference evidence="2" key="4">
    <citation type="submission" date="2022-03" db="EMBL/GenBank/DDBJ databases">
        <title>Complete Genome Sequence of Staphylococcus edaphicus strain CCM 8731.</title>
        <authorList>
            <person name="Rimmer C.O."/>
            <person name="Thomas J.C."/>
        </authorList>
    </citation>
    <scope>NUCLEOTIDE SEQUENCE</scope>
    <source>
        <strain evidence="2">CCM 8731</strain>
    </source>
</reference>
<dbReference type="InterPro" id="IPR016155">
    <property type="entry name" value="Mopterin_synth/thiamin_S_b"/>
</dbReference>
<dbReference type="PANTHER" id="PTHR34472">
    <property type="entry name" value="SULFUR CARRIER PROTEIN THIS"/>
    <property type="match status" value="1"/>
</dbReference>
<organism evidence="1 3">
    <name type="scientific">Staphylococcus edaphicus</name>
    <dbReference type="NCBI Taxonomy" id="1955013"/>
    <lineage>
        <taxon>Bacteria</taxon>
        <taxon>Bacillati</taxon>
        <taxon>Bacillota</taxon>
        <taxon>Bacilli</taxon>
        <taxon>Bacillales</taxon>
        <taxon>Staphylococcaceae</taxon>
        <taxon>Staphylococcus</taxon>
    </lineage>
</organism>
<keyword evidence="4" id="KW-1185">Reference proteome</keyword>
<name>A0A2C6WQP0_9STAP</name>
<dbReference type="EMBL" id="CP093217">
    <property type="protein sequence ID" value="UQW81610.1"/>
    <property type="molecule type" value="Genomic_DNA"/>
</dbReference>
<proteinExistence type="predicted"/>
<dbReference type="Gene3D" id="3.10.20.30">
    <property type="match status" value="1"/>
</dbReference>
<evidence type="ECO:0000313" key="1">
    <source>
        <dbReference type="EMBL" id="PHK50114.1"/>
    </source>
</evidence>
<dbReference type="RefSeq" id="WP_099089872.1">
    <property type="nucleotide sequence ID" value="NZ_CP093217.1"/>
</dbReference>
<dbReference type="InterPro" id="IPR010035">
    <property type="entry name" value="Thi_S"/>
</dbReference>
<dbReference type="InterPro" id="IPR003749">
    <property type="entry name" value="ThiS/MoaD-like"/>
</dbReference>
<accession>A0A2C6WQP0</accession>
<dbReference type="Proteomes" id="UP000223828">
    <property type="component" value="Unassembled WGS sequence"/>
</dbReference>
<dbReference type="AlphaFoldDB" id="A0A2C6WQP0"/>
<evidence type="ECO:0000313" key="4">
    <source>
        <dbReference type="Proteomes" id="UP001056588"/>
    </source>
</evidence>
<evidence type="ECO:0000313" key="2">
    <source>
        <dbReference type="EMBL" id="UQW81610.1"/>
    </source>
</evidence>